<dbReference type="Pfam" id="PF00884">
    <property type="entry name" value="Sulfatase"/>
    <property type="match status" value="1"/>
</dbReference>
<evidence type="ECO:0000256" key="12">
    <source>
        <dbReference type="ARBA" id="ARBA00075314"/>
    </source>
</evidence>
<dbReference type="Proteomes" id="UP000694422">
    <property type="component" value="Unplaced"/>
</dbReference>
<evidence type="ECO:0000256" key="10">
    <source>
        <dbReference type="ARBA" id="ARBA00066357"/>
    </source>
</evidence>
<evidence type="ECO:0000256" key="3">
    <source>
        <dbReference type="ARBA" id="ARBA00008779"/>
    </source>
</evidence>
<dbReference type="SUPFAM" id="SSF53649">
    <property type="entry name" value="Alkaline phosphatase-like"/>
    <property type="match status" value="1"/>
</dbReference>
<evidence type="ECO:0000256" key="9">
    <source>
        <dbReference type="ARBA" id="ARBA00053464"/>
    </source>
</evidence>
<dbReference type="Ensembl" id="ENSSDAT00000005024.1">
    <property type="protein sequence ID" value="ENSSDAP00000004369.1"/>
    <property type="gene ID" value="ENSSDAG00000003681.1"/>
</dbReference>
<comment type="subcellular location">
    <subcellularLocation>
        <location evidence="2">Microsome membrane</location>
        <topology evidence="2">Multi-pass membrane protein</topology>
    </subcellularLocation>
</comment>
<dbReference type="Gene3D" id="3.40.720.10">
    <property type="entry name" value="Alkaline Phosphatase, subunit A"/>
    <property type="match status" value="1"/>
</dbReference>
<dbReference type="GO" id="GO:0004065">
    <property type="term" value="F:arylsulfatase activity"/>
    <property type="evidence" value="ECO:0007669"/>
    <property type="project" value="TreeGrafter"/>
</dbReference>
<dbReference type="Gene3D" id="1.10.287.550">
    <property type="entry name" value="Helix hairpin bin"/>
    <property type="match status" value="1"/>
</dbReference>
<organism evidence="17 18">
    <name type="scientific">Spermophilus dauricus</name>
    <name type="common">Daurian ground squirrel</name>
    <dbReference type="NCBI Taxonomy" id="99837"/>
    <lineage>
        <taxon>Eukaryota</taxon>
        <taxon>Metazoa</taxon>
        <taxon>Chordata</taxon>
        <taxon>Craniata</taxon>
        <taxon>Vertebrata</taxon>
        <taxon>Euteleostomi</taxon>
        <taxon>Mammalia</taxon>
        <taxon>Eutheria</taxon>
        <taxon>Euarchontoglires</taxon>
        <taxon>Glires</taxon>
        <taxon>Rodentia</taxon>
        <taxon>Sciuromorpha</taxon>
        <taxon>Sciuridae</taxon>
        <taxon>Xerinae</taxon>
        <taxon>Marmotini</taxon>
        <taxon>Spermophilus</taxon>
    </lineage>
</organism>
<dbReference type="GO" id="GO:0046872">
    <property type="term" value="F:metal ion binding"/>
    <property type="evidence" value="ECO:0007669"/>
    <property type="project" value="UniProtKB-KW"/>
</dbReference>
<evidence type="ECO:0000256" key="7">
    <source>
        <dbReference type="ARBA" id="ARBA00050543"/>
    </source>
</evidence>
<dbReference type="PANTHER" id="PTHR42693:SF16">
    <property type="entry name" value="ARYLSULFATASE H"/>
    <property type="match status" value="1"/>
</dbReference>
<dbReference type="PROSITE" id="PS00149">
    <property type="entry name" value="SULFATASE_2"/>
    <property type="match status" value="1"/>
</dbReference>
<dbReference type="EC" id="3.1.6.2" evidence="10"/>
<comment type="cofactor">
    <cofactor evidence="1">
        <name>Ca(2+)</name>
        <dbReference type="ChEBI" id="CHEBI:29108"/>
    </cofactor>
</comment>
<keyword evidence="15" id="KW-0812">Transmembrane</keyword>
<comment type="function">
    <text evidence="9">Catalyzes the conversion of sulfated steroid precursors, such as dehydroepiandrosterone sulfate (DHEA-S) and estrone sulfate to the free steroid.</text>
</comment>
<dbReference type="GO" id="GO:0005783">
    <property type="term" value="C:endoplasmic reticulum"/>
    <property type="evidence" value="ECO:0007669"/>
    <property type="project" value="UniProtKB-ARBA"/>
</dbReference>
<dbReference type="InterPro" id="IPR017850">
    <property type="entry name" value="Alkaline_phosphatase_core_sf"/>
</dbReference>
<evidence type="ECO:0000259" key="16">
    <source>
        <dbReference type="Pfam" id="PF00884"/>
    </source>
</evidence>
<sequence>MYTLIFFPFYFFPPRHQKKKNVFRKHWLWMPLYCLLGGLNGTFGTWNSRPNIVLLMADDLGLGDLGCYGNNTVRTLDAKWIFMQHTVETTTCTIYRDAHLLIFMNLGMVSSNSLNRGLTWLGGSGGLPANETTLAKLLQHRGYRTGLIGKWHQGLSCASRDDHCHHPLNHGFGYFYGMPFGLLSDCQASKTPELHRWLRIRLWISTLVLSLVPVLLLLPNLAGWFSVPWSVIVLSALVAVLFFVSWYSSYGFVRRWNCILMRNHEIVQQPMREERVSLLMLKEALAFIDRYKREPFLLFVSFLHVHTPLVTKEKFVGHSKFGLYGDNVEEMDWMVGKILEALEQERLSNRTLVHFTSDNGGRLEALEGAARLGGWNGVYKGGRGMAGWEGGIRVPGIFRWPTVLQAGKVIDEPTSLMDIFPTLSYVGGGILPHDRVIDGRNLMPLLEGRVAHSDHEFLFHYCGTYLHTVRWHQKDCGTVWKAHYVTPNFHPEGSGACYGSALCSCSGDVTHHEPPLLFDISRDPSESQPLTSDNEALFDSVIKKMEAAEVGGSSIGGQPQQFSKALSSSGRPCLSIKYRIGLGLGLRGRVPLRSIPGTHKPR</sequence>
<evidence type="ECO:0000256" key="15">
    <source>
        <dbReference type="SAM" id="Phobius"/>
    </source>
</evidence>
<dbReference type="AlphaFoldDB" id="A0A8C9UKJ2"/>
<evidence type="ECO:0000256" key="8">
    <source>
        <dbReference type="ARBA" id="ARBA00052086"/>
    </source>
</evidence>
<keyword evidence="18" id="KW-1185">Reference proteome</keyword>
<feature type="transmembrane region" description="Helical" evidence="15">
    <location>
        <begin position="231"/>
        <end position="253"/>
    </location>
</feature>
<evidence type="ECO:0000256" key="4">
    <source>
        <dbReference type="ARBA" id="ARBA00022723"/>
    </source>
</evidence>
<evidence type="ECO:0000256" key="13">
    <source>
        <dbReference type="ARBA" id="ARBA00076156"/>
    </source>
</evidence>
<proteinExistence type="inferred from homology"/>
<evidence type="ECO:0000256" key="11">
    <source>
        <dbReference type="ARBA" id="ARBA00073973"/>
    </source>
</evidence>
<dbReference type="FunFam" id="1.10.287.550:FF:000001">
    <property type="entry name" value="Arylsulfatase E"/>
    <property type="match status" value="1"/>
</dbReference>
<evidence type="ECO:0000313" key="17">
    <source>
        <dbReference type="Ensembl" id="ENSSDAP00000004369.1"/>
    </source>
</evidence>
<dbReference type="InterPro" id="IPR024607">
    <property type="entry name" value="Sulfatase_CS"/>
</dbReference>
<keyword evidence="15" id="KW-1133">Transmembrane helix</keyword>
<protein>
    <recommendedName>
        <fullName evidence="11">Steryl-sulfatase</fullName>
        <ecNumber evidence="10">3.1.6.2</ecNumber>
    </recommendedName>
    <alternativeName>
        <fullName evidence="12">Arylsulfatase C</fullName>
    </alternativeName>
    <alternativeName>
        <fullName evidence="14">Steroid sulfatase</fullName>
    </alternativeName>
    <alternativeName>
        <fullName evidence="13">Steryl-sulfate sulfohydrolase</fullName>
    </alternativeName>
</protein>
<keyword evidence="15" id="KW-0472">Membrane</keyword>
<evidence type="ECO:0000256" key="14">
    <source>
        <dbReference type="ARBA" id="ARBA00080881"/>
    </source>
</evidence>
<accession>A0A8C9UKJ2</accession>
<reference evidence="17" key="1">
    <citation type="submission" date="2025-08" db="UniProtKB">
        <authorList>
            <consortium name="Ensembl"/>
        </authorList>
    </citation>
    <scope>IDENTIFICATION</scope>
</reference>
<reference evidence="17" key="2">
    <citation type="submission" date="2025-09" db="UniProtKB">
        <authorList>
            <consortium name="Ensembl"/>
        </authorList>
    </citation>
    <scope>IDENTIFICATION</scope>
</reference>
<evidence type="ECO:0000256" key="1">
    <source>
        <dbReference type="ARBA" id="ARBA00001913"/>
    </source>
</evidence>
<name>A0A8C9UKJ2_SPEDA</name>
<dbReference type="InterPro" id="IPR000917">
    <property type="entry name" value="Sulfatase_N"/>
</dbReference>
<comment type="catalytic activity">
    <reaction evidence="8">
        <text>estrone 3-sulfate + H2O = estrone + sulfate + H(+)</text>
        <dbReference type="Rhea" id="RHEA:31055"/>
        <dbReference type="ChEBI" id="CHEBI:15377"/>
        <dbReference type="ChEBI" id="CHEBI:15378"/>
        <dbReference type="ChEBI" id="CHEBI:16189"/>
        <dbReference type="ChEBI" id="CHEBI:17263"/>
        <dbReference type="ChEBI" id="CHEBI:60050"/>
    </reaction>
</comment>
<dbReference type="Gene3D" id="3.30.1120.10">
    <property type="match status" value="1"/>
</dbReference>
<dbReference type="PANTHER" id="PTHR42693">
    <property type="entry name" value="ARYLSULFATASE FAMILY MEMBER"/>
    <property type="match status" value="1"/>
</dbReference>
<dbReference type="Pfam" id="PF14707">
    <property type="entry name" value="Sulfatase_C"/>
    <property type="match status" value="1"/>
</dbReference>
<keyword evidence="4" id="KW-0479">Metal-binding</keyword>
<evidence type="ECO:0000256" key="2">
    <source>
        <dbReference type="ARBA" id="ARBA00004154"/>
    </source>
</evidence>
<dbReference type="GO" id="GO:0004773">
    <property type="term" value="F:steryl-sulfatase activity"/>
    <property type="evidence" value="ECO:0007669"/>
    <property type="project" value="UniProtKB-EC"/>
</dbReference>
<evidence type="ECO:0000256" key="5">
    <source>
        <dbReference type="ARBA" id="ARBA00022801"/>
    </source>
</evidence>
<comment type="similarity">
    <text evidence="3">Belongs to the sulfatase family.</text>
</comment>
<keyword evidence="5" id="KW-0378">Hydrolase</keyword>
<evidence type="ECO:0000256" key="6">
    <source>
        <dbReference type="ARBA" id="ARBA00022837"/>
    </source>
</evidence>
<keyword evidence="6" id="KW-0106">Calcium</keyword>
<evidence type="ECO:0000313" key="18">
    <source>
        <dbReference type="Proteomes" id="UP000694422"/>
    </source>
</evidence>
<dbReference type="FunFam" id="3.40.720.10:FF:000174">
    <property type="entry name" value="Uncharacterized protein"/>
    <property type="match status" value="1"/>
</dbReference>
<feature type="domain" description="Sulfatase N-terminal" evidence="16">
    <location>
        <begin position="50"/>
        <end position="424"/>
    </location>
</feature>
<comment type="catalytic activity">
    <reaction evidence="7">
        <text>dehydroepiandrosterone 3-sulfate + H2O = 3beta-hydroxyandrost-5-en-17-one + sulfate + H(+)</text>
        <dbReference type="Rhea" id="RHEA:19873"/>
        <dbReference type="ChEBI" id="CHEBI:15377"/>
        <dbReference type="ChEBI" id="CHEBI:15378"/>
        <dbReference type="ChEBI" id="CHEBI:16189"/>
        <dbReference type="ChEBI" id="CHEBI:28689"/>
        <dbReference type="ChEBI" id="CHEBI:57905"/>
        <dbReference type="EC" id="3.1.6.2"/>
    </reaction>
</comment>
<dbReference type="FunFam" id="3.30.1120.10:FF:000001">
    <property type="entry name" value="Arylsulfatase E"/>
    <property type="match status" value="1"/>
</dbReference>
<feature type="transmembrane region" description="Helical" evidence="15">
    <location>
        <begin position="202"/>
        <end position="225"/>
    </location>
</feature>
<dbReference type="InterPro" id="IPR050738">
    <property type="entry name" value="Sulfatase"/>
</dbReference>